<keyword evidence="1" id="KW-0472">Membrane</keyword>
<evidence type="ECO:0000256" key="1">
    <source>
        <dbReference type="SAM" id="Phobius"/>
    </source>
</evidence>
<accession>A0A328N5K9</accession>
<dbReference type="RefSeq" id="WP_112586164.1">
    <property type="nucleotide sequence ID" value="NZ_PYAA01000028.1"/>
</dbReference>
<keyword evidence="1" id="KW-1133">Transmembrane helix</keyword>
<proteinExistence type="predicted"/>
<evidence type="ECO:0000313" key="3">
    <source>
        <dbReference type="Proteomes" id="UP000248966"/>
    </source>
</evidence>
<dbReference type="EMBL" id="PYAA01000028">
    <property type="protein sequence ID" value="RAN97583.1"/>
    <property type="molecule type" value="Genomic_DNA"/>
</dbReference>
<keyword evidence="1" id="KW-0812">Transmembrane</keyword>
<feature type="transmembrane region" description="Helical" evidence="1">
    <location>
        <begin position="37"/>
        <end position="60"/>
    </location>
</feature>
<comment type="caution">
    <text evidence="2">The sequence shown here is derived from an EMBL/GenBank/DDBJ whole genome shotgun (WGS) entry which is preliminary data.</text>
</comment>
<protein>
    <submittedName>
        <fullName evidence="2">Uncharacterized protein</fullName>
    </submittedName>
</protein>
<dbReference type="AlphaFoldDB" id="A0A328N5K9"/>
<sequence length="273" mass="28576">MDELTEHFRDAAAGSPPSRIDLDGLIAADRQRRRHRAWTLAGTGVAAAVAAVAVPTLVAAPGPGGMALPPMSSESGDGSLCAAPIPSPSGPEPSLQTYDTVRARPTESSEAGVPRLTAALRAALATTVPTNLTVTGTVPECDRPQFAYQPPYRQYETIATLSRDGRHSHLKVAVHPTGAEAQADCVGAPDPRNCEVLGLDDDGRVMLSTSTDPAGGTLRWVRLMRVDGTSVTVTVGNLLYGDRGPVDRAAREALLTSQELVELARAPGLTLYP</sequence>
<evidence type="ECO:0000313" key="2">
    <source>
        <dbReference type="EMBL" id="RAN97583.1"/>
    </source>
</evidence>
<organism evidence="2 3">
    <name type="scientific">Micromonospora noduli</name>
    <dbReference type="NCBI Taxonomy" id="709876"/>
    <lineage>
        <taxon>Bacteria</taxon>
        <taxon>Bacillati</taxon>
        <taxon>Actinomycetota</taxon>
        <taxon>Actinomycetes</taxon>
        <taxon>Micromonosporales</taxon>
        <taxon>Micromonosporaceae</taxon>
        <taxon>Micromonospora</taxon>
    </lineage>
</organism>
<dbReference type="Proteomes" id="UP000248966">
    <property type="component" value="Unassembled WGS sequence"/>
</dbReference>
<gene>
    <name evidence="2" type="ORF">LAH08_04384</name>
</gene>
<name>A0A328N5K9_9ACTN</name>
<reference evidence="2 3" key="1">
    <citation type="submission" date="2018-03" db="EMBL/GenBank/DDBJ databases">
        <title>Defining the species Micromonospora saelicesensis and Micromonospora noduli under the framework of genomics.</title>
        <authorList>
            <person name="Riesco R."/>
            <person name="Trujillo M.E."/>
        </authorList>
    </citation>
    <scope>NUCLEOTIDE SEQUENCE [LARGE SCALE GENOMIC DNA]</scope>
    <source>
        <strain evidence="2 3">LAH08</strain>
    </source>
</reference>